<accession>A0ABD2Q645</accession>
<dbReference type="InterPro" id="IPR027417">
    <property type="entry name" value="P-loop_NTPase"/>
</dbReference>
<dbReference type="Pfam" id="PF17207">
    <property type="entry name" value="MCM_OB"/>
    <property type="match status" value="1"/>
</dbReference>
<dbReference type="Pfam" id="PF17855">
    <property type="entry name" value="MCM_lid"/>
    <property type="match status" value="1"/>
</dbReference>
<feature type="domain" description="MCM C-terminal AAA(+) ATPase" evidence="12">
    <location>
        <begin position="332"/>
        <end position="549"/>
    </location>
</feature>
<dbReference type="InterPro" id="IPR056875">
    <property type="entry name" value="MCM8/REC_WHD"/>
</dbReference>
<dbReference type="Proteomes" id="UP001626550">
    <property type="component" value="Unassembled WGS sequence"/>
</dbReference>
<dbReference type="PANTHER" id="PTHR11630">
    <property type="entry name" value="DNA REPLICATION LICENSING FACTOR MCM FAMILY MEMBER"/>
    <property type="match status" value="1"/>
</dbReference>
<dbReference type="InterPro" id="IPR041562">
    <property type="entry name" value="MCM_lid"/>
</dbReference>
<evidence type="ECO:0000256" key="3">
    <source>
        <dbReference type="ARBA" id="ARBA00012551"/>
    </source>
</evidence>
<evidence type="ECO:0000256" key="11">
    <source>
        <dbReference type="RuleBase" id="RU004070"/>
    </source>
</evidence>
<reference evidence="13 14" key="1">
    <citation type="submission" date="2024-11" db="EMBL/GenBank/DDBJ databases">
        <title>Adaptive evolution of stress response genes in parasites aligns with host niche diversity.</title>
        <authorList>
            <person name="Hahn C."/>
            <person name="Resl P."/>
        </authorList>
    </citation>
    <scope>NUCLEOTIDE SEQUENCE [LARGE SCALE GENOMIC DNA]</scope>
    <source>
        <strain evidence="13">EGGRZ-B1_66</strain>
        <tissue evidence="13">Body</tissue>
    </source>
</reference>
<dbReference type="CDD" id="cd17706">
    <property type="entry name" value="MCM"/>
    <property type="match status" value="1"/>
</dbReference>
<dbReference type="InterPro" id="IPR003593">
    <property type="entry name" value="AAA+_ATPase"/>
</dbReference>
<evidence type="ECO:0000256" key="5">
    <source>
        <dbReference type="ARBA" id="ARBA00022741"/>
    </source>
</evidence>
<organism evidence="13 14">
    <name type="scientific">Cichlidogyrus casuarinus</name>
    <dbReference type="NCBI Taxonomy" id="1844966"/>
    <lineage>
        <taxon>Eukaryota</taxon>
        <taxon>Metazoa</taxon>
        <taxon>Spiralia</taxon>
        <taxon>Lophotrochozoa</taxon>
        <taxon>Platyhelminthes</taxon>
        <taxon>Monogenea</taxon>
        <taxon>Monopisthocotylea</taxon>
        <taxon>Dactylogyridea</taxon>
        <taxon>Ancyrocephalidae</taxon>
        <taxon>Cichlidogyrus</taxon>
    </lineage>
</organism>
<evidence type="ECO:0000256" key="7">
    <source>
        <dbReference type="ARBA" id="ARBA00022840"/>
    </source>
</evidence>
<dbReference type="GO" id="GO:0003678">
    <property type="term" value="F:DNA helicase activity"/>
    <property type="evidence" value="ECO:0007669"/>
    <property type="project" value="UniProtKB-EC"/>
</dbReference>
<dbReference type="SUPFAM" id="SSF52540">
    <property type="entry name" value="P-loop containing nucleoside triphosphate hydrolases"/>
    <property type="match status" value="1"/>
</dbReference>
<comment type="caution">
    <text evidence="13">The sequence shown here is derived from an EMBL/GenBank/DDBJ whole genome shotgun (WGS) entry which is preliminary data.</text>
</comment>
<dbReference type="InterPro" id="IPR018525">
    <property type="entry name" value="MCM_CS"/>
</dbReference>
<comment type="subcellular location">
    <subcellularLocation>
        <location evidence="1">Nucleus</location>
    </subcellularLocation>
</comment>
<dbReference type="Gene3D" id="3.40.50.300">
    <property type="entry name" value="P-loop containing nucleotide triphosphate hydrolases"/>
    <property type="match status" value="1"/>
</dbReference>
<dbReference type="GO" id="GO:0006310">
    <property type="term" value="P:DNA recombination"/>
    <property type="evidence" value="ECO:0007669"/>
    <property type="project" value="UniProtKB-ARBA"/>
</dbReference>
<dbReference type="Pfam" id="PF25051">
    <property type="entry name" value="WHD_MCM8"/>
    <property type="match status" value="1"/>
</dbReference>
<comment type="similarity">
    <text evidence="2 11">Belongs to the MCM family.</text>
</comment>
<keyword evidence="9" id="KW-0539">Nucleus</keyword>
<keyword evidence="6" id="KW-0378">Hydrolase</keyword>
<name>A0ABD2Q645_9PLAT</name>
<keyword evidence="5 11" id="KW-0547">Nucleotide-binding</keyword>
<dbReference type="PROSITE" id="PS00847">
    <property type="entry name" value="MCM_1"/>
    <property type="match status" value="1"/>
</dbReference>
<evidence type="ECO:0000256" key="2">
    <source>
        <dbReference type="ARBA" id="ARBA00008010"/>
    </source>
</evidence>
<dbReference type="InterPro" id="IPR031327">
    <property type="entry name" value="MCM"/>
</dbReference>
<evidence type="ECO:0000256" key="9">
    <source>
        <dbReference type="ARBA" id="ARBA00023242"/>
    </source>
</evidence>
<gene>
    <name evidence="13" type="primary">MCM8</name>
    <name evidence="13" type="ORF">Ciccas_006315</name>
</gene>
<evidence type="ECO:0000313" key="13">
    <source>
        <dbReference type="EMBL" id="KAL3315054.1"/>
    </source>
</evidence>
<dbReference type="PROSITE" id="PS50051">
    <property type="entry name" value="MCM_2"/>
    <property type="match status" value="1"/>
</dbReference>
<dbReference type="GO" id="GO:0003677">
    <property type="term" value="F:DNA binding"/>
    <property type="evidence" value="ECO:0007669"/>
    <property type="project" value="UniProtKB-KW"/>
</dbReference>
<dbReference type="InterPro" id="IPR001208">
    <property type="entry name" value="MCM_dom"/>
</dbReference>
<keyword evidence="8 11" id="KW-0238">DNA-binding</keyword>
<evidence type="ECO:0000259" key="12">
    <source>
        <dbReference type="PROSITE" id="PS50051"/>
    </source>
</evidence>
<proteinExistence type="inferred from homology"/>
<dbReference type="GO" id="GO:0005524">
    <property type="term" value="F:ATP binding"/>
    <property type="evidence" value="ECO:0007669"/>
    <property type="project" value="UniProtKB-KW"/>
</dbReference>
<evidence type="ECO:0000256" key="8">
    <source>
        <dbReference type="ARBA" id="ARBA00023125"/>
    </source>
</evidence>
<protein>
    <recommendedName>
        <fullName evidence="3">DNA helicase</fullName>
        <ecNumber evidence="3">3.6.4.12</ecNumber>
    </recommendedName>
    <alternativeName>
        <fullName evidence="10">Minichromosome maintenance 8</fullName>
    </alternativeName>
</protein>
<dbReference type="SMART" id="SM00350">
    <property type="entry name" value="MCM"/>
    <property type="match status" value="1"/>
</dbReference>
<dbReference type="EC" id="3.6.4.12" evidence="3"/>
<dbReference type="InterPro" id="IPR012340">
    <property type="entry name" value="NA-bd_OB-fold"/>
</dbReference>
<dbReference type="PANTHER" id="PTHR11630:SF47">
    <property type="entry name" value="DNA HELICASE MCM8"/>
    <property type="match status" value="1"/>
</dbReference>
<dbReference type="PRINTS" id="PR01657">
    <property type="entry name" value="MCMFAMILY"/>
</dbReference>
<dbReference type="Gene3D" id="2.20.28.10">
    <property type="match status" value="1"/>
</dbReference>
<dbReference type="Pfam" id="PF00493">
    <property type="entry name" value="MCM"/>
    <property type="match status" value="1"/>
</dbReference>
<sequence>MQAYFFDCNEFEDVASATYPDLSPSDLINCLSLAVHTLMQKVLVSEASSPYRLCRAITARITNHTPFSSVSELRGKHVNRFTSIQGTVVRISSAVRTCDQLMFQCKSCLEKNKWCLPSDGTFIPPISCPNKECRSKTFEPIFDSIFNKTIEQQVLTVQDSQDNPSLDITKPLADSSPLRCIDCLLSQEMVGQCLPGDFVRLSGILTLVPNNEKEFSFFKQKKETNLYNFRLVVNSFVVLRSKFSPTASLGSTSSNGKLKKNPRFLDKNFHVVNANSSRAVLCLYNNNESIEMESTQAEPCTMFSQTQLISDDPDFSIQEFNQIRTLGLRKGLFDLLVKSFCPEIIGHSEVKSGIILTILTASLENRAKDLTRLDMLQVKRRDASHLLIVGDPGLGKSQMLREAVNVAPRAIYVCGSSASAAGLTVGTVRAGADKNQQSGFCTEAGALVLADEGICCIDEFDKLSCNPSSLLETMEQQTVSIAKGAMVCNLPARASIVAVGNPISGRYDFSRKLRDNVRISEALLSRFDLLFVMHDQRDADADKRLCEHLFKKNRHEEQDLIKPHLLKKFFLYARKYINPRLSTEASQTLRNFYVDWRKQGAIHQSFPVTVRQLESLVRLSKARARAELRDTVTREDASFACNLLENACSLKKVTAPKSDFLDEAIRESLAKNLSQKKVGTSLAAETRRLFTILQQASNRSKKTSFSLSEIKKTAEALQLNSPVSCMIDHLNVKGILIKTSSTEYKFVNL</sequence>
<keyword evidence="14" id="KW-1185">Reference proteome</keyword>
<dbReference type="InterPro" id="IPR033762">
    <property type="entry name" value="MCM_OB"/>
</dbReference>
<dbReference type="AlphaFoldDB" id="A0ABD2Q645"/>
<evidence type="ECO:0000313" key="14">
    <source>
        <dbReference type="Proteomes" id="UP001626550"/>
    </source>
</evidence>
<keyword evidence="6" id="KW-0347">Helicase</keyword>
<dbReference type="SUPFAM" id="SSF50249">
    <property type="entry name" value="Nucleic acid-binding proteins"/>
    <property type="match status" value="1"/>
</dbReference>
<dbReference type="Gene3D" id="2.40.50.140">
    <property type="entry name" value="Nucleic acid-binding proteins"/>
    <property type="match status" value="1"/>
</dbReference>
<evidence type="ECO:0000256" key="6">
    <source>
        <dbReference type="ARBA" id="ARBA00022806"/>
    </source>
</evidence>
<evidence type="ECO:0000256" key="4">
    <source>
        <dbReference type="ARBA" id="ARBA00022705"/>
    </source>
</evidence>
<keyword evidence="4" id="KW-0235">DNA replication</keyword>
<dbReference type="EMBL" id="JBJKFK010000838">
    <property type="protein sequence ID" value="KAL3315054.1"/>
    <property type="molecule type" value="Genomic_DNA"/>
</dbReference>
<evidence type="ECO:0000256" key="10">
    <source>
        <dbReference type="ARBA" id="ARBA00042306"/>
    </source>
</evidence>
<keyword evidence="7 11" id="KW-0067">ATP-binding</keyword>
<evidence type="ECO:0000256" key="1">
    <source>
        <dbReference type="ARBA" id="ARBA00004123"/>
    </source>
</evidence>
<dbReference type="SMART" id="SM00382">
    <property type="entry name" value="AAA"/>
    <property type="match status" value="1"/>
</dbReference>
<dbReference type="GO" id="GO:0005634">
    <property type="term" value="C:nucleus"/>
    <property type="evidence" value="ECO:0007669"/>
    <property type="project" value="UniProtKB-SubCell"/>
</dbReference>